<comment type="caution">
    <text evidence="2">The sequence shown here is derived from an EMBL/GenBank/DDBJ whole genome shotgun (WGS) entry which is preliminary data.</text>
</comment>
<evidence type="ECO:0000313" key="3">
    <source>
        <dbReference type="Proteomes" id="UP001160148"/>
    </source>
</evidence>
<gene>
    <name evidence="2" type="ORF">MEUPH1_LOCUS22802</name>
</gene>
<sequence>MYKDRVLKQECYIKLTEKLKEIDPSADINTNKKKLNTLRSNYRRELKKVIANKKQVQLPMIYSCLQFGILKNWNFHGTMRFKLVEHR</sequence>
<protein>
    <recommendedName>
        <fullName evidence="1">MADF domain-containing protein</fullName>
    </recommendedName>
</protein>
<dbReference type="Pfam" id="PF10545">
    <property type="entry name" value="MADF_DNA_bdg"/>
    <property type="match status" value="1"/>
</dbReference>
<accession>A0AAV0XK13</accession>
<organism evidence="2 3">
    <name type="scientific">Macrosiphum euphorbiae</name>
    <name type="common">potato aphid</name>
    <dbReference type="NCBI Taxonomy" id="13131"/>
    <lineage>
        <taxon>Eukaryota</taxon>
        <taxon>Metazoa</taxon>
        <taxon>Ecdysozoa</taxon>
        <taxon>Arthropoda</taxon>
        <taxon>Hexapoda</taxon>
        <taxon>Insecta</taxon>
        <taxon>Pterygota</taxon>
        <taxon>Neoptera</taxon>
        <taxon>Paraneoptera</taxon>
        <taxon>Hemiptera</taxon>
        <taxon>Sternorrhyncha</taxon>
        <taxon>Aphidomorpha</taxon>
        <taxon>Aphidoidea</taxon>
        <taxon>Aphididae</taxon>
        <taxon>Macrosiphini</taxon>
        <taxon>Macrosiphum</taxon>
    </lineage>
</organism>
<reference evidence="2 3" key="1">
    <citation type="submission" date="2023-01" db="EMBL/GenBank/DDBJ databases">
        <authorList>
            <person name="Whitehead M."/>
        </authorList>
    </citation>
    <scope>NUCLEOTIDE SEQUENCE [LARGE SCALE GENOMIC DNA]</scope>
</reference>
<feature type="domain" description="MADF" evidence="1">
    <location>
        <begin position="2"/>
        <end position="57"/>
    </location>
</feature>
<proteinExistence type="predicted"/>
<dbReference type="AlphaFoldDB" id="A0AAV0XK13"/>
<dbReference type="InterPro" id="IPR006578">
    <property type="entry name" value="MADF-dom"/>
</dbReference>
<keyword evidence="3" id="KW-1185">Reference proteome</keyword>
<evidence type="ECO:0000313" key="2">
    <source>
        <dbReference type="EMBL" id="CAI6368446.1"/>
    </source>
</evidence>
<dbReference type="Proteomes" id="UP001160148">
    <property type="component" value="Unassembled WGS sequence"/>
</dbReference>
<dbReference type="EMBL" id="CARXXK010000005">
    <property type="protein sequence ID" value="CAI6368446.1"/>
    <property type="molecule type" value="Genomic_DNA"/>
</dbReference>
<evidence type="ECO:0000259" key="1">
    <source>
        <dbReference type="Pfam" id="PF10545"/>
    </source>
</evidence>
<name>A0AAV0XK13_9HEMI</name>